<dbReference type="EMBL" id="CP014578">
    <property type="protein sequence ID" value="ANB72658.1"/>
    <property type="molecule type" value="Genomic_DNA"/>
</dbReference>
<evidence type="ECO:0000259" key="2">
    <source>
        <dbReference type="Pfam" id="PF13439"/>
    </source>
</evidence>
<dbReference type="STRING" id="1804984.AYM40_09965"/>
<dbReference type="SUPFAM" id="SSF53756">
    <property type="entry name" value="UDP-Glycosyltransferase/glycogen phosphorylase"/>
    <property type="match status" value="1"/>
</dbReference>
<dbReference type="Gene3D" id="3.40.50.2000">
    <property type="entry name" value="Glycogen Phosphorylase B"/>
    <property type="match status" value="2"/>
</dbReference>
<keyword evidence="4" id="KW-1185">Reference proteome</keyword>
<dbReference type="Pfam" id="PF00534">
    <property type="entry name" value="Glycos_transf_1"/>
    <property type="match status" value="1"/>
</dbReference>
<dbReference type="KEGG" id="buz:AYM40_09965"/>
<dbReference type="Proteomes" id="UP000076852">
    <property type="component" value="Chromosome 1"/>
</dbReference>
<accession>A0A160FKS4</accession>
<protein>
    <submittedName>
        <fullName evidence="3">Glycosyl transferase</fullName>
    </submittedName>
</protein>
<dbReference type="PANTHER" id="PTHR12526">
    <property type="entry name" value="GLYCOSYLTRANSFERASE"/>
    <property type="match status" value="1"/>
</dbReference>
<evidence type="ECO:0000313" key="4">
    <source>
        <dbReference type="Proteomes" id="UP000076852"/>
    </source>
</evidence>
<organism evidence="3 4">
    <name type="scientific">Paraburkholderia phytofirmans OLGA172</name>
    <dbReference type="NCBI Taxonomy" id="1417228"/>
    <lineage>
        <taxon>Bacteria</taxon>
        <taxon>Pseudomonadati</taxon>
        <taxon>Pseudomonadota</taxon>
        <taxon>Betaproteobacteria</taxon>
        <taxon>Burkholderiales</taxon>
        <taxon>Burkholderiaceae</taxon>
        <taxon>Paraburkholderia</taxon>
    </lineage>
</organism>
<dbReference type="InterPro" id="IPR028098">
    <property type="entry name" value="Glyco_trans_4-like_N"/>
</dbReference>
<dbReference type="CDD" id="cd03802">
    <property type="entry name" value="GT4_AviGT4-like"/>
    <property type="match status" value="1"/>
</dbReference>
<keyword evidence="3" id="KW-0808">Transferase</keyword>
<dbReference type="PANTHER" id="PTHR12526:SF595">
    <property type="entry name" value="BLL5217 PROTEIN"/>
    <property type="match status" value="1"/>
</dbReference>
<dbReference type="OrthoDB" id="8779556at2"/>
<evidence type="ECO:0000313" key="3">
    <source>
        <dbReference type="EMBL" id="ANB72658.1"/>
    </source>
</evidence>
<evidence type="ECO:0000259" key="1">
    <source>
        <dbReference type="Pfam" id="PF00534"/>
    </source>
</evidence>
<dbReference type="RefSeq" id="WP_063496083.1">
    <property type="nucleotide sequence ID" value="NZ_CP014578.1"/>
</dbReference>
<proteinExistence type="predicted"/>
<dbReference type="GO" id="GO:0016757">
    <property type="term" value="F:glycosyltransferase activity"/>
    <property type="evidence" value="ECO:0007669"/>
    <property type="project" value="InterPro"/>
</dbReference>
<name>A0A160FKS4_9BURK</name>
<dbReference type="InterPro" id="IPR001296">
    <property type="entry name" value="Glyco_trans_1"/>
</dbReference>
<feature type="domain" description="Glycosyltransferase subfamily 4-like N-terminal" evidence="2">
    <location>
        <begin position="18"/>
        <end position="119"/>
    </location>
</feature>
<gene>
    <name evidence="3" type="ORF">AYM40_09965</name>
</gene>
<feature type="domain" description="Glycosyl transferase family 1" evidence="1">
    <location>
        <begin position="169"/>
        <end position="297"/>
    </location>
</feature>
<sequence>MRIAQIAPLHEAVPPKFYGGTERVVSYLTEALVDLGHDVTLFASGDSHTKATLAAAWPHALRLDPSTRDVLAPHFLMLEKVRRVAHEFDVLHFHLDYLPFSLFSQLDTPFVTTLHGRLDLPELQAVFNTFPKAPVVSISDSQRFPLPQANWLDTIYHGLPETLLTPQTQNEPPYLAFLGRLSPEKGADVAIRIAAQSGLPLKIAAKIDKADQRYFKTEIEPLLSQAHVEFLGEISEQQKPGFLSGAKALLFPIDWSEPFGLVMIEAMACGTPVIAFNRGSVPEVIDHGVTGYICEDVQGAIGALQRVDNLSRTEIRAQFERRFSARTMARNYLDSYTSLLQASRRPVLRRTATG</sequence>
<dbReference type="AlphaFoldDB" id="A0A160FKS4"/>
<dbReference type="Pfam" id="PF13439">
    <property type="entry name" value="Glyco_transf_4"/>
    <property type="match status" value="1"/>
</dbReference>
<reference evidence="3 4" key="1">
    <citation type="journal article" date="2016" name="Gene">
        <title>PacBio SMRT assembly of a complex multi-replicon genome reveals chlorocatechol degradative operon in a region of genome plasticity.</title>
        <authorList>
            <person name="Ricker N."/>
            <person name="Shen S.Y."/>
            <person name="Goordial J."/>
            <person name="Jin S."/>
            <person name="Fulthorpe R.R."/>
        </authorList>
    </citation>
    <scope>NUCLEOTIDE SEQUENCE [LARGE SCALE GENOMIC DNA]</scope>
    <source>
        <strain evidence="3 4">OLGA172</strain>
    </source>
</reference>